<proteinExistence type="inferred from homology"/>
<evidence type="ECO:0000256" key="1">
    <source>
        <dbReference type="ARBA" id="ARBA00004173"/>
    </source>
</evidence>
<dbReference type="PANTHER" id="PTHR36959">
    <property type="entry name" value="ALTERED INHERITANCE OF MITOCHONDRIA PROTEIN 24, MITOCHONDRIAL"/>
    <property type="match status" value="1"/>
</dbReference>
<dbReference type="InterPro" id="IPR002838">
    <property type="entry name" value="AIM24"/>
</dbReference>
<dbReference type="InterPro" id="IPR036983">
    <property type="entry name" value="AIM24_sf"/>
</dbReference>
<dbReference type="Gene3D" id="3.60.160.10">
    <property type="entry name" value="Mitochondrial biogenesis AIM24"/>
    <property type="match status" value="1"/>
</dbReference>
<evidence type="ECO:0000256" key="6">
    <source>
        <dbReference type="RuleBase" id="RU363045"/>
    </source>
</evidence>
<dbReference type="OrthoDB" id="5295771at2759"/>
<sequence>MLMPRVLAKATRPFFPGTRNLNTISNFTTTKLASAGGPFSQLPEFTPLQDSILVSLPSSCILHTRTDQVCALSFDAKSKLQQQPLYLNASEKSPHFCQLSTGDEPVNAMLVSSTPMSNVLILNLDDYRDGWHLTDPQASVLCYSGNLEFQTDNQLIGRGTVAISGEGPVYQMQLGENESAIVNPGAILGYSNKVSVSNAGFSSQALVPIPIRACFSRYAGRYLEKLDLLRHKLLNQGKVYTEVKGPGTVLLQTSFVPGPKSYNYSDQELLQAFK</sequence>
<dbReference type="GO" id="GO:0007007">
    <property type="term" value="P:inner mitochondrial membrane organization"/>
    <property type="evidence" value="ECO:0007669"/>
    <property type="project" value="TreeGrafter"/>
</dbReference>
<evidence type="ECO:0000256" key="3">
    <source>
        <dbReference type="ARBA" id="ARBA00013287"/>
    </source>
</evidence>
<evidence type="ECO:0000256" key="4">
    <source>
        <dbReference type="ARBA" id="ARBA00022946"/>
    </source>
</evidence>
<dbReference type="AlphaFoldDB" id="A0A1G4KGD7"/>
<keyword evidence="5 6" id="KW-0496">Mitochondrion</keyword>
<organism evidence="7 8">
    <name type="scientific">Lachancea meyersii CBS 8951</name>
    <dbReference type="NCBI Taxonomy" id="1266667"/>
    <lineage>
        <taxon>Eukaryota</taxon>
        <taxon>Fungi</taxon>
        <taxon>Dikarya</taxon>
        <taxon>Ascomycota</taxon>
        <taxon>Saccharomycotina</taxon>
        <taxon>Saccharomycetes</taxon>
        <taxon>Saccharomycetales</taxon>
        <taxon>Saccharomycetaceae</taxon>
        <taxon>Lachancea</taxon>
    </lineage>
</organism>
<protein>
    <recommendedName>
        <fullName evidence="3 6">Altered inheritance of mitochondria protein 24, mitochondrial</fullName>
    </recommendedName>
</protein>
<keyword evidence="4" id="KW-0809">Transit peptide</keyword>
<dbReference type="EMBL" id="LT598480">
    <property type="protein sequence ID" value="SCV03431.1"/>
    <property type="molecule type" value="Genomic_DNA"/>
</dbReference>
<dbReference type="InterPro" id="IPR016031">
    <property type="entry name" value="Trp_RNA-bd_attenuator-like_dom"/>
</dbReference>
<dbReference type="GO" id="GO:0005743">
    <property type="term" value="C:mitochondrial inner membrane"/>
    <property type="evidence" value="ECO:0007669"/>
    <property type="project" value="TreeGrafter"/>
</dbReference>
<comment type="similarity">
    <text evidence="2 6">Belongs to the AIM24 family.</text>
</comment>
<gene>
    <name evidence="7" type="ORF">LAME_0H10374G</name>
</gene>
<evidence type="ECO:0000256" key="2">
    <source>
        <dbReference type="ARBA" id="ARBA00009322"/>
    </source>
</evidence>
<evidence type="ECO:0000313" key="8">
    <source>
        <dbReference type="Proteomes" id="UP000191144"/>
    </source>
</evidence>
<dbReference type="Proteomes" id="UP000191144">
    <property type="component" value="Chromosome H"/>
</dbReference>
<reference evidence="8" key="1">
    <citation type="submission" date="2016-03" db="EMBL/GenBank/DDBJ databases">
        <authorList>
            <person name="Devillers Hugo."/>
        </authorList>
    </citation>
    <scope>NUCLEOTIDE SEQUENCE [LARGE SCALE GENOMIC DNA]</scope>
</reference>
<dbReference type="Pfam" id="PF01987">
    <property type="entry name" value="AIM24"/>
    <property type="match status" value="1"/>
</dbReference>
<evidence type="ECO:0000256" key="5">
    <source>
        <dbReference type="ARBA" id="ARBA00023128"/>
    </source>
</evidence>
<evidence type="ECO:0000313" key="7">
    <source>
        <dbReference type="EMBL" id="SCV03431.1"/>
    </source>
</evidence>
<dbReference type="SUPFAM" id="SSF51219">
    <property type="entry name" value="TRAP-like"/>
    <property type="match status" value="1"/>
</dbReference>
<name>A0A1G4KGD7_9SACH</name>
<keyword evidence="8" id="KW-1185">Reference proteome</keyword>
<comment type="subcellular location">
    <subcellularLocation>
        <location evidence="1 6">Mitochondrion</location>
    </subcellularLocation>
</comment>
<dbReference type="PANTHER" id="PTHR36959:SF2">
    <property type="entry name" value="ALTERED INHERITANCE OF MITOCHONDRIA PROTEIN 24, MITOCHONDRIAL"/>
    <property type="match status" value="1"/>
</dbReference>
<accession>A0A1G4KGD7</accession>